<gene>
    <name evidence="2" type="ORF">NDU88_004145</name>
</gene>
<organism evidence="2 3">
    <name type="scientific">Pleurodeles waltl</name>
    <name type="common">Iberian ribbed newt</name>
    <dbReference type="NCBI Taxonomy" id="8319"/>
    <lineage>
        <taxon>Eukaryota</taxon>
        <taxon>Metazoa</taxon>
        <taxon>Chordata</taxon>
        <taxon>Craniata</taxon>
        <taxon>Vertebrata</taxon>
        <taxon>Euteleostomi</taxon>
        <taxon>Amphibia</taxon>
        <taxon>Batrachia</taxon>
        <taxon>Caudata</taxon>
        <taxon>Salamandroidea</taxon>
        <taxon>Salamandridae</taxon>
        <taxon>Pleurodelinae</taxon>
        <taxon>Pleurodeles</taxon>
    </lineage>
</organism>
<comment type="caution">
    <text evidence="2">The sequence shown here is derived from an EMBL/GenBank/DDBJ whole genome shotgun (WGS) entry which is preliminary data.</text>
</comment>
<name>A0AAV7WR48_PLEWA</name>
<dbReference type="AlphaFoldDB" id="A0AAV7WR48"/>
<protein>
    <submittedName>
        <fullName evidence="2">Uncharacterized protein</fullName>
    </submittedName>
</protein>
<proteinExistence type="predicted"/>
<sequence length="139" mass="14265">MLSPSQPAPLPVCQLTLKKVPLESVSAPGPSDARIYTSSSVPGRDSEAVASASVDPMSMQSGILTSASTSNPPTPKPLLPNPGQAQKKMYGSEHHWDPAPTRTPMAPSSESAGTQVMELAGQGRASASGDAEMATAPRI</sequence>
<dbReference type="Proteomes" id="UP001066276">
    <property type="component" value="Chromosome 1_1"/>
</dbReference>
<feature type="region of interest" description="Disordered" evidence="1">
    <location>
        <begin position="23"/>
        <end position="114"/>
    </location>
</feature>
<evidence type="ECO:0000313" key="3">
    <source>
        <dbReference type="Proteomes" id="UP001066276"/>
    </source>
</evidence>
<accession>A0AAV7WR48</accession>
<keyword evidence="3" id="KW-1185">Reference proteome</keyword>
<dbReference type="EMBL" id="JANPWB010000001">
    <property type="protein sequence ID" value="KAJ1216544.1"/>
    <property type="molecule type" value="Genomic_DNA"/>
</dbReference>
<evidence type="ECO:0000256" key="1">
    <source>
        <dbReference type="SAM" id="MobiDB-lite"/>
    </source>
</evidence>
<feature type="region of interest" description="Disordered" evidence="1">
    <location>
        <begin position="120"/>
        <end position="139"/>
    </location>
</feature>
<evidence type="ECO:0000313" key="2">
    <source>
        <dbReference type="EMBL" id="KAJ1216544.1"/>
    </source>
</evidence>
<reference evidence="2" key="1">
    <citation type="journal article" date="2022" name="bioRxiv">
        <title>Sequencing and chromosome-scale assembly of the giantPleurodeles waltlgenome.</title>
        <authorList>
            <person name="Brown T."/>
            <person name="Elewa A."/>
            <person name="Iarovenko S."/>
            <person name="Subramanian E."/>
            <person name="Araus A.J."/>
            <person name="Petzold A."/>
            <person name="Susuki M."/>
            <person name="Suzuki K.-i.T."/>
            <person name="Hayashi T."/>
            <person name="Toyoda A."/>
            <person name="Oliveira C."/>
            <person name="Osipova E."/>
            <person name="Leigh N.D."/>
            <person name="Simon A."/>
            <person name="Yun M.H."/>
        </authorList>
    </citation>
    <scope>NUCLEOTIDE SEQUENCE</scope>
    <source>
        <strain evidence="2">20211129_DDA</strain>
        <tissue evidence="2">Liver</tissue>
    </source>
</reference>
<feature type="compositionally biased region" description="Polar residues" evidence="1">
    <location>
        <begin position="58"/>
        <end position="67"/>
    </location>
</feature>